<evidence type="ECO:0008006" key="3">
    <source>
        <dbReference type="Google" id="ProtNLM"/>
    </source>
</evidence>
<reference evidence="1 2" key="1">
    <citation type="submission" date="2014-11" db="EMBL/GenBank/DDBJ databases">
        <authorList>
            <person name="Zhu J."/>
            <person name="Qi W."/>
            <person name="Song R."/>
        </authorList>
    </citation>
    <scope>NUCLEOTIDE SEQUENCE [LARGE SCALE GENOMIC DNA]</scope>
</reference>
<sequence length="144" mass="16325">MAHSCSESAVFSMPAEKCWQMIRDFDFPAKYIGTVEKVDILEKAGLTCVGAVRAVTWKTKEVEKHRLLAIDDLERKICWELVEAEPPAEITGRISTVKVDRITENNSCLVTWSCEFAADVKPDLLKFTQKSLKEDLVEMKGKMK</sequence>
<dbReference type="VEuPathDB" id="CryptoDB:Vbra_6332"/>
<proteinExistence type="predicted"/>
<organism evidence="1 2">
    <name type="scientific">Vitrella brassicaformis (strain CCMP3155)</name>
    <dbReference type="NCBI Taxonomy" id="1169540"/>
    <lineage>
        <taxon>Eukaryota</taxon>
        <taxon>Sar</taxon>
        <taxon>Alveolata</taxon>
        <taxon>Colpodellida</taxon>
        <taxon>Vitrellaceae</taxon>
        <taxon>Vitrella</taxon>
    </lineage>
</organism>
<dbReference type="InterPro" id="IPR019587">
    <property type="entry name" value="Polyketide_cyclase/dehydratase"/>
</dbReference>
<dbReference type="PANTHER" id="PTHR39332">
    <property type="entry name" value="BLL4707 PROTEIN"/>
    <property type="match status" value="1"/>
</dbReference>
<dbReference type="OrthoDB" id="10255646at2759"/>
<dbReference type="InterPro" id="IPR023393">
    <property type="entry name" value="START-like_dom_sf"/>
</dbReference>
<protein>
    <recommendedName>
        <fullName evidence="3">Bet v I/Major latex protein domain-containing protein</fullName>
    </recommendedName>
</protein>
<dbReference type="InParanoid" id="A0A0G4GN98"/>
<dbReference type="OMA" id="VWHHIKL"/>
<dbReference type="EMBL" id="CDMY01000735">
    <property type="protein sequence ID" value="CEM31673.1"/>
    <property type="molecule type" value="Genomic_DNA"/>
</dbReference>
<accession>A0A0G4GN98</accession>
<evidence type="ECO:0000313" key="2">
    <source>
        <dbReference type="Proteomes" id="UP000041254"/>
    </source>
</evidence>
<keyword evidence="2" id="KW-1185">Reference proteome</keyword>
<name>A0A0G4GN98_VITBC</name>
<dbReference type="AlphaFoldDB" id="A0A0G4GN98"/>
<dbReference type="CDD" id="cd07821">
    <property type="entry name" value="PYR_PYL_RCAR_like"/>
    <property type="match status" value="1"/>
</dbReference>
<evidence type="ECO:0000313" key="1">
    <source>
        <dbReference type="EMBL" id="CEM31673.1"/>
    </source>
</evidence>
<gene>
    <name evidence="1" type="ORF">Vbra_6332</name>
</gene>
<dbReference type="Pfam" id="PF10604">
    <property type="entry name" value="Polyketide_cyc2"/>
    <property type="match status" value="1"/>
</dbReference>
<dbReference type="Proteomes" id="UP000041254">
    <property type="component" value="Unassembled WGS sequence"/>
</dbReference>
<dbReference type="Gene3D" id="3.30.530.20">
    <property type="match status" value="1"/>
</dbReference>
<dbReference type="PANTHER" id="PTHR39332:SF7">
    <property type="entry name" value="SRPBCC FAMILY PROTEIN"/>
    <property type="match status" value="1"/>
</dbReference>
<dbReference type="SUPFAM" id="SSF55961">
    <property type="entry name" value="Bet v1-like"/>
    <property type="match status" value="1"/>
</dbReference>